<evidence type="ECO:0000256" key="2">
    <source>
        <dbReference type="ARBA" id="ARBA00023125"/>
    </source>
</evidence>
<evidence type="ECO:0000256" key="1">
    <source>
        <dbReference type="ARBA" id="ARBA00023015"/>
    </source>
</evidence>
<keyword evidence="6" id="KW-1185">Reference proteome</keyword>
<reference evidence="6" key="1">
    <citation type="journal article" date="2019" name="Int. J. Syst. Evol. Microbiol.">
        <title>The Global Catalogue of Microorganisms (GCM) 10K type strain sequencing project: providing services to taxonomists for standard genome sequencing and annotation.</title>
        <authorList>
            <consortium name="The Broad Institute Genomics Platform"/>
            <consortium name="The Broad Institute Genome Sequencing Center for Infectious Disease"/>
            <person name="Wu L."/>
            <person name="Ma J."/>
        </authorList>
    </citation>
    <scope>NUCLEOTIDE SEQUENCE [LARGE SCALE GENOMIC DNA]</scope>
    <source>
        <strain evidence="6">CGMCC 1.15439</strain>
    </source>
</reference>
<dbReference type="SUPFAM" id="SSF46785">
    <property type="entry name" value="Winged helix' DNA-binding domain"/>
    <property type="match status" value="1"/>
</dbReference>
<evidence type="ECO:0000313" key="6">
    <source>
        <dbReference type="Proteomes" id="UP000620046"/>
    </source>
</evidence>
<feature type="domain" description="HTH hxlR-type" evidence="4">
    <location>
        <begin position="17"/>
        <end position="117"/>
    </location>
</feature>
<dbReference type="EMBL" id="BMJA01000002">
    <property type="protein sequence ID" value="GGA41028.1"/>
    <property type="molecule type" value="Genomic_DNA"/>
</dbReference>
<organism evidence="5 6">
    <name type="scientific">Dyella nitratireducens</name>
    <dbReference type="NCBI Taxonomy" id="1849580"/>
    <lineage>
        <taxon>Bacteria</taxon>
        <taxon>Pseudomonadati</taxon>
        <taxon>Pseudomonadota</taxon>
        <taxon>Gammaproteobacteria</taxon>
        <taxon>Lysobacterales</taxon>
        <taxon>Rhodanobacteraceae</taxon>
        <taxon>Dyella</taxon>
    </lineage>
</organism>
<sequence>MSTRVGTRVRTSSRSECVINQTLEVLGDQWTLLVIRDIVFVNRRHFRELLTNSLEGIASNILADRLRKLVQEGIITKSDDPTHKQKAIYSLTEKGIALVPLLLEMAAWGDEYLPTSKLQGLARTLKEGGPELRAEFMDELRKAHLAASG</sequence>
<evidence type="ECO:0000256" key="3">
    <source>
        <dbReference type="ARBA" id="ARBA00023163"/>
    </source>
</evidence>
<dbReference type="RefSeq" id="WP_188795536.1">
    <property type="nucleotide sequence ID" value="NZ_BMJA01000002.1"/>
</dbReference>
<dbReference type="InterPro" id="IPR002577">
    <property type="entry name" value="HTH_HxlR"/>
</dbReference>
<dbReference type="Proteomes" id="UP000620046">
    <property type="component" value="Unassembled WGS sequence"/>
</dbReference>
<keyword evidence="2" id="KW-0238">DNA-binding</keyword>
<dbReference type="Gene3D" id="1.10.10.10">
    <property type="entry name" value="Winged helix-like DNA-binding domain superfamily/Winged helix DNA-binding domain"/>
    <property type="match status" value="1"/>
</dbReference>
<keyword evidence="1" id="KW-0805">Transcription regulation</keyword>
<comment type="caution">
    <text evidence="5">The sequence shown here is derived from an EMBL/GenBank/DDBJ whole genome shotgun (WGS) entry which is preliminary data.</text>
</comment>
<gene>
    <name evidence="5" type="ORF">GCM10010981_32780</name>
</gene>
<protein>
    <submittedName>
        <fullName evidence="5">Transcriptional regulator</fullName>
    </submittedName>
</protein>
<keyword evidence="3" id="KW-0804">Transcription</keyword>
<name>A0ABQ1GCF8_9GAMM</name>
<proteinExistence type="predicted"/>
<accession>A0ABQ1GCF8</accession>
<dbReference type="PROSITE" id="PS51118">
    <property type="entry name" value="HTH_HXLR"/>
    <property type="match status" value="1"/>
</dbReference>
<dbReference type="InterPro" id="IPR036390">
    <property type="entry name" value="WH_DNA-bd_sf"/>
</dbReference>
<evidence type="ECO:0000313" key="5">
    <source>
        <dbReference type="EMBL" id="GGA41028.1"/>
    </source>
</evidence>
<dbReference type="PANTHER" id="PTHR33204:SF18">
    <property type="entry name" value="TRANSCRIPTIONAL REGULATORY PROTEIN"/>
    <property type="match status" value="1"/>
</dbReference>
<dbReference type="InterPro" id="IPR036388">
    <property type="entry name" value="WH-like_DNA-bd_sf"/>
</dbReference>
<dbReference type="Pfam" id="PF01638">
    <property type="entry name" value="HxlR"/>
    <property type="match status" value="1"/>
</dbReference>
<dbReference type="PANTHER" id="PTHR33204">
    <property type="entry name" value="TRANSCRIPTIONAL REGULATOR, MARR FAMILY"/>
    <property type="match status" value="1"/>
</dbReference>
<evidence type="ECO:0000259" key="4">
    <source>
        <dbReference type="PROSITE" id="PS51118"/>
    </source>
</evidence>